<accession>A0A0C2YYV2</accession>
<dbReference type="Proteomes" id="UP000053989">
    <property type="component" value="Unassembled WGS sequence"/>
</dbReference>
<evidence type="ECO:0000313" key="1">
    <source>
        <dbReference type="EMBL" id="KIM54783.1"/>
    </source>
</evidence>
<proteinExistence type="predicted"/>
<evidence type="ECO:0000313" key="2">
    <source>
        <dbReference type="Proteomes" id="UP000053989"/>
    </source>
</evidence>
<reference evidence="2" key="2">
    <citation type="submission" date="2015-01" db="EMBL/GenBank/DDBJ databases">
        <title>Evolutionary Origins and Diversification of the Mycorrhizal Mutualists.</title>
        <authorList>
            <consortium name="DOE Joint Genome Institute"/>
            <consortium name="Mycorrhizal Genomics Consortium"/>
            <person name="Kohler A."/>
            <person name="Kuo A."/>
            <person name="Nagy L.G."/>
            <person name="Floudas D."/>
            <person name="Copeland A."/>
            <person name="Barry K.W."/>
            <person name="Cichocki N."/>
            <person name="Veneault-Fourrey C."/>
            <person name="LaButti K."/>
            <person name="Lindquist E.A."/>
            <person name="Lipzen A."/>
            <person name="Lundell T."/>
            <person name="Morin E."/>
            <person name="Murat C."/>
            <person name="Riley R."/>
            <person name="Ohm R."/>
            <person name="Sun H."/>
            <person name="Tunlid A."/>
            <person name="Henrissat B."/>
            <person name="Grigoriev I.V."/>
            <person name="Hibbett D.S."/>
            <person name="Martin F."/>
        </authorList>
    </citation>
    <scope>NUCLEOTIDE SEQUENCE [LARGE SCALE GENOMIC DNA]</scope>
    <source>
        <strain evidence="2">Foug A</strain>
    </source>
</reference>
<protein>
    <submittedName>
        <fullName evidence="1">Uncharacterized protein</fullName>
    </submittedName>
</protein>
<dbReference type="EMBL" id="KN822147">
    <property type="protein sequence ID" value="KIM54783.1"/>
    <property type="molecule type" value="Genomic_DNA"/>
</dbReference>
<sequence length="104" mass="11134">MLQCLCRLHSSIQLPSVSGVALDLRKPKGPIVGPEGTGCDGASWFALELPLRDTVTQEVQRKSPSRSAAGRPWAGVSRCTRLRGAATLLLPNVPMPPCDTSKLR</sequence>
<dbReference type="InParanoid" id="A0A0C2YYV2"/>
<organism evidence="1 2">
    <name type="scientific">Scleroderma citrinum Foug A</name>
    <dbReference type="NCBI Taxonomy" id="1036808"/>
    <lineage>
        <taxon>Eukaryota</taxon>
        <taxon>Fungi</taxon>
        <taxon>Dikarya</taxon>
        <taxon>Basidiomycota</taxon>
        <taxon>Agaricomycotina</taxon>
        <taxon>Agaricomycetes</taxon>
        <taxon>Agaricomycetidae</taxon>
        <taxon>Boletales</taxon>
        <taxon>Sclerodermatineae</taxon>
        <taxon>Sclerodermataceae</taxon>
        <taxon>Scleroderma</taxon>
    </lineage>
</organism>
<dbReference type="HOGENOM" id="CLU_2251642_0_0_1"/>
<gene>
    <name evidence="1" type="ORF">SCLCIDRAFT_343333</name>
</gene>
<keyword evidence="2" id="KW-1185">Reference proteome</keyword>
<reference evidence="1 2" key="1">
    <citation type="submission" date="2014-04" db="EMBL/GenBank/DDBJ databases">
        <authorList>
            <consortium name="DOE Joint Genome Institute"/>
            <person name="Kuo A."/>
            <person name="Kohler A."/>
            <person name="Nagy L.G."/>
            <person name="Floudas D."/>
            <person name="Copeland A."/>
            <person name="Barry K.W."/>
            <person name="Cichocki N."/>
            <person name="Veneault-Fourrey C."/>
            <person name="LaButti K."/>
            <person name="Lindquist E.A."/>
            <person name="Lipzen A."/>
            <person name="Lundell T."/>
            <person name="Morin E."/>
            <person name="Murat C."/>
            <person name="Sun H."/>
            <person name="Tunlid A."/>
            <person name="Henrissat B."/>
            <person name="Grigoriev I.V."/>
            <person name="Hibbett D.S."/>
            <person name="Martin F."/>
            <person name="Nordberg H.P."/>
            <person name="Cantor M.N."/>
            <person name="Hua S.X."/>
        </authorList>
    </citation>
    <scope>NUCLEOTIDE SEQUENCE [LARGE SCALE GENOMIC DNA]</scope>
    <source>
        <strain evidence="1 2">Foug A</strain>
    </source>
</reference>
<name>A0A0C2YYV2_9AGAM</name>
<dbReference type="AlphaFoldDB" id="A0A0C2YYV2"/>